<dbReference type="InterPro" id="IPR018730">
    <property type="entry name" value="DUF2273"/>
</dbReference>
<name>A0A927WKB1_SELRU</name>
<evidence type="ECO:0000313" key="2">
    <source>
        <dbReference type="EMBL" id="MBE6083905.1"/>
    </source>
</evidence>
<feature type="transmembrane region" description="Helical" evidence="1">
    <location>
        <begin position="24"/>
        <end position="57"/>
    </location>
</feature>
<dbReference type="Proteomes" id="UP000772151">
    <property type="component" value="Unassembled WGS sequence"/>
</dbReference>
<proteinExistence type="predicted"/>
<comment type="caution">
    <text evidence="2">The sequence shown here is derived from an EMBL/GenBank/DDBJ whole genome shotgun (WGS) entry which is preliminary data.</text>
</comment>
<accession>A0A927WKB1</accession>
<gene>
    <name evidence="2" type="ORF">E7203_00275</name>
</gene>
<evidence type="ECO:0000256" key="1">
    <source>
        <dbReference type="SAM" id="Phobius"/>
    </source>
</evidence>
<protein>
    <submittedName>
        <fullName evidence="2">DUF2273 domain-containing protein</fullName>
    </submittedName>
</protein>
<sequence>MVKEECGKILTELWQNHRGKTCGLLVGLLFGTAVLCFGFWQTFFVICCGLIGLFIGLQLDNGEDAVENMRERAWRLLERFQR</sequence>
<dbReference type="OrthoDB" id="1727295at2"/>
<keyword evidence="1" id="KW-1133">Transmembrane helix</keyword>
<evidence type="ECO:0000313" key="3">
    <source>
        <dbReference type="Proteomes" id="UP000772151"/>
    </source>
</evidence>
<dbReference type="AlphaFoldDB" id="A0A927WKB1"/>
<reference evidence="2" key="1">
    <citation type="submission" date="2019-04" db="EMBL/GenBank/DDBJ databases">
        <title>Evolution of Biomass-Degrading Anaerobic Consortia Revealed by Metagenomics.</title>
        <authorList>
            <person name="Peng X."/>
        </authorList>
    </citation>
    <scope>NUCLEOTIDE SEQUENCE</scope>
    <source>
        <strain evidence="2">SIG242</strain>
    </source>
</reference>
<dbReference type="EMBL" id="SVCA01000001">
    <property type="protein sequence ID" value="MBE6083905.1"/>
    <property type="molecule type" value="Genomic_DNA"/>
</dbReference>
<keyword evidence="1" id="KW-0812">Transmembrane</keyword>
<keyword evidence="1" id="KW-0472">Membrane</keyword>
<dbReference type="Pfam" id="PF10031">
    <property type="entry name" value="DUF2273"/>
    <property type="match status" value="1"/>
</dbReference>
<organism evidence="2 3">
    <name type="scientific">Selenomonas ruminantium</name>
    <dbReference type="NCBI Taxonomy" id="971"/>
    <lineage>
        <taxon>Bacteria</taxon>
        <taxon>Bacillati</taxon>
        <taxon>Bacillota</taxon>
        <taxon>Negativicutes</taxon>
        <taxon>Selenomonadales</taxon>
        <taxon>Selenomonadaceae</taxon>
        <taxon>Selenomonas</taxon>
    </lineage>
</organism>